<dbReference type="CDD" id="cd05154">
    <property type="entry name" value="ACAD10_11_N-like"/>
    <property type="match status" value="1"/>
</dbReference>
<feature type="domain" description="DUF6285" evidence="3">
    <location>
        <begin position="368"/>
        <end position="437"/>
    </location>
</feature>
<dbReference type="PANTHER" id="PTHR21310:SF57">
    <property type="entry name" value="BLR2944 PROTEIN"/>
    <property type="match status" value="1"/>
</dbReference>
<proteinExistence type="predicted"/>
<dbReference type="Proteomes" id="UP000445582">
    <property type="component" value="Unassembled WGS sequence"/>
</dbReference>
<evidence type="ECO:0000313" key="4">
    <source>
        <dbReference type="EMBL" id="MXO62841.1"/>
    </source>
</evidence>
<dbReference type="Gene3D" id="3.90.1200.10">
    <property type="match status" value="1"/>
</dbReference>
<name>A0A844YFA9_9SPHN</name>
<dbReference type="Pfam" id="PF19802">
    <property type="entry name" value="DUF6285"/>
    <property type="match status" value="1"/>
</dbReference>
<dbReference type="EMBL" id="WTYN01000001">
    <property type="protein sequence ID" value="MXO62841.1"/>
    <property type="molecule type" value="Genomic_DNA"/>
</dbReference>
<comment type="caution">
    <text evidence="4">The sequence shown here is derived from an EMBL/GenBank/DDBJ whole genome shotgun (WGS) entry which is preliminary data.</text>
</comment>
<feature type="compositionally biased region" description="Basic and acidic residues" evidence="1">
    <location>
        <begin position="329"/>
        <end position="347"/>
    </location>
</feature>
<dbReference type="AlphaFoldDB" id="A0A844YFA9"/>
<sequence length="456" mass="49599">MGETVVDESAIIAGLERALARVGKGRPSGLKRLTGGAMMESSRFESDGEAYVLRRAPSMEFMEGRPFGHADEAAIVQAAHDAGVSAPNVLVVLEEADGLGSGFVMEALAGTPDPRAILAMETPALLLEDAARDLARIHSLGPADVPDAVSTMDYGAAVAGLKQQFEDAGGDRPIVALGLAWLADNLPEPVEPVMCHGDFRLGNILADKGRLTGVLDWEIVHFGDPHEDLAFACLPVWRFGRVDRPAMGLGSLETFFAAYEDESGRTVDRARFDFWMIYRTVWWALGCLRQGHVWRSGEDRMVERVVISRRASEQEVDLLLLLEEMAPREERQRPLPDAAPKRAEPRGESSAGEIAAAVSEWLATLKDKIEGHDRFQLAVARNALGIVTREEETRPDPHDRALAQAILAGEQGLATQGLLASLKRQALDTLAADIPKYSMLAVARDKWGDTTPQGER</sequence>
<keyword evidence="4" id="KW-0808">Transferase</keyword>
<dbReference type="InterPro" id="IPR041726">
    <property type="entry name" value="ACAD10_11_N"/>
</dbReference>
<dbReference type="Gene3D" id="3.30.200.20">
    <property type="entry name" value="Phosphorylase Kinase, domain 1"/>
    <property type="match status" value="1"/>
</dbReference>
<evidence type="ECO:0000313" key="5">
    <source>
        <dbReference type="Proteomes" id="UP000445582"/>
    </source>
</evidence>
<evidence type="ECO:0000259" key="2">
    <source>
        <dbReference type="Pfam" id="PF01636"/>
    </source>
</evidence>
<organism evidence="4 5">
    <name type="scientific">Qipengyuania oceanensis</name>
    <dbReference type="NCBI Taxonomy" id="1463597"/>
    <lineage>
        <taxon>Bacteria</taxon>
        <taxon>Pseudomonadati</taxon>
        <taxon>Pseudomonadota</taxon>
        <taxon>Alphaproteobacteria</taxon>
        <taxon>Sphingomonadales</taxon>
        <taxon>Erythrobacteraceae</taxon>
        <taxon>Qipengyuania</taxon>
    </lineage>
</organism>
<dbReference type="PANTHER" id="PTHR21310">
    <property type="entry name" value="AMINOGLYCOSIDE PHOSPHOTRANSFERASE-RELATED-RELATED"/>
    <property type="match status" value="1"/>
</dbReference>
<dbReference type="OrthoDB" id="3806873at2"/>
<dbReference type="InterPro" id="IPR011009">
    <property type="entry name" value="Kinase-like_dom_sf"/>
</dbReference>
<accession>A0A844YFA9</accession>
<dbReference type="InterPro" id="IPR046252">
    <property type="entry name" value="DUF6285"/>
</dbReference>
<gene>
    <name evidence="4" type="ORF">GRI48_07455</name>
</gene>
<dbReference type="InterPro" id="IPR051678">
    <property type="entry name" value="AGP_Transferase"/>
</dbReference>
<feature type="domain" description="Aminoglycoside phosphotransferase" evidence="2">
    <location>
        <begin position="31"/>
        <end position="249"/>
    </location>
</feature>
<dbReference type="Pfam" id="PF01636">
    <property type="entry name" value="APH"/>
    <property type="match status" value="1"/>
</dbReference>
<reference evidence="4 5" key="1">
    <citation type="submission" date="2019-12" db="EMBL/GenBank/DDBJ databases">
        <title>Genomic-based taxomic classification of the family Erythrobacteraceae.</title>
        <authorList>
            <person name="Xu L."/>
        </authorList>
    </citation>
    <scope>NUCLEOTIDE SEQUENCE [LARGE SCALE GENOMIC DNA]</scope>
    <source>
        <strain evidence="4 5">MCCC 1A09965</strain>
    </source>
</reference>
<dbReference type="SUPFAM" id="SSF56112">
    <property type="entry name" value="Protein kinase-like (PK-like)"/>
    <property type="match status" value="1"/>
</dbReference>
<protein>
    <submittedName>
        <fullName evidence="4">Phosphotransferase</fullName>
    </submittedName>
</protein>
<dbReference type="InterPro" id="IPR002575">
    <property type="entry name" value="Aminoglycoside_PTrfase"/>
</dbReference>
<evidence type="ECO:0000256" key="1">
    <source>
        <dbReference type="SAM" id="MobiDB-lite"/>
    </source>
</evidence>
<feature type="region of interest" description="Disordered" evidence="1">
    <location>
        <begin position="329"/>
        <end position="352"/>
    </location>
</feature>
<keyword evidence="5" id="KW-1185">Reference proteome</keyword>
<dbReference type="GO" id="GO:0016740">
    <property type="term" value="F:transferase activity"/>
    <property type="evidence" value="ECO:0007669"/>
    <property type="project" value="UniProtKB-KW"/>
</dbReference>
<evidence type="ECO:0000259" key="3">
    <source>
        <dbReference type="Pfam" id="PF19802"/>
    </source>
</evidence>